<gene>
    <name evidence="4" type="ORF">B1B_15789</name>
</gene>
<comment type="caution">
    <text evidence="4">The sequence shown here is derived from an EMBL/GenBank/DDBJ whole genome shotgun (WGS) entry which is preliminary data.</text>
</comment>
<keyword evidence="4" id="KW-0670">Pyruvate</keyword>
<sequence>GYPITPATEIMEYLMRYLPAYHGVVRQAEDELAAINMVIGAAYAGARAITSTSGPGLSLMTEGIGHAGAAEIPLVVVDCQRVGPSTGQPTRHEQSDLTHLAHLGHGEFPRFILSPESPEDAFYLAAESLNLAERWRVPVILLLDQALSQNTITPPASMPPRSRSTDRECGPWRNSPSVRSTRPTNSRRAGGAATCHRAPPGSGAR</sequence>
<name>T1A9D7_9ZZZZ</name>
<dbReference type="CDD" id="cd07034">
    <property type="entry name" value="TPP_PYR_PFOR_IOR-alpha_like"/>
    <property type="match status" value="1"/>
</dbReference>
<feature type="compositionally biased region" description="Polar residues" evidence="2">
    <location>
        <begin position="174"/>
        <end position="187"/>
    </location>
</feature>
<dbReference type="PANTHER" id="PTHR32154">
    <property type="entry name" value="PYRUVATE-FLAVODOXIN OXIDOREDUCTASE-RELATED"/>
    <property type="match status" value="1"/>
</dbReference>
<dbReference type="InterPro" id="IPR029061">
    <property type="entry name" value="THDP-binding"/>
</dbReference>
<evidence type="ECO:0000256" key="2">
    <source>
        <dbReference type="SAM" id="MobiDB-lite"/>
    </source>
</evidence>
<dbReference type="PANTHER" id="PTHR32154:SF20">
    <property type="entry name" value="2-OXOGLUTARATE OXIDOREDUCTASE SUBUNIT KORA"/>
    <property type="match status" value="1"/>
</dbReference>
<dbReference type="InterPro" id="IPR050722">
    <property type="entry name" value="Pyruvate:ferred/Flavod_OxRd"/>
</dbReference>
<dbReference type="Pfam" id="PF01855">
    <property type="entry name" value="POR_N"/>
    <property type="match status" value="1"/>
</dbReference>
<dbReference type="GO" id="GO:0006979">
    <property type="term" value="P:response to oxidative stress"/>
    <property type="evidence" value="ECO:0007669"/>
    <property type="project" value="TreeGrafter"/>
</dbReference>
<dbReference type="SUPFAM" id="SSF52518">
    <property type="entry name" value="Thiamin diphosphate-binding fold (THDP-binding)"/>
    <property type="match status" value="1"/>
</dbReference>
<proteinExistence type="predicted"/>
<evidence type="ECO:0000313" key="4">
    <source>
        <dbReference type="EMBL" id="EQD38450.1"/>
    </source>
</evidence>
<feature type="region of interest" description="Disordered" evidence="2">
    <location>
        <begin position="151"/>
        <end position="205"/>
    </location>
</feature>
<dbReference type="AlphaFoldDB" id="T1A9D7"/>
<feature type="domain" description="Pyruvate flavodoxin/ferredoxin oxidoreductase pyrimidine binding" evidence="3">
    <location>
        <begin position="1"/>
        <end position="157"/>
    </location>
</feature>
<evidence type="ECO:0000259" key="3">
    <source>
        <dbReference type="Pfam" id="PF01855"/>
    </source>
</evidence>
<dbReference type="InterPro" id="IPR002880">
    <property type="entry name" value="Pyrv_Fd/Flavodoxin_OxRdtase_N"/>
</dbReference>
<dbReference type="Gene3D" id="3.40.50.970">
    <property type="match status" value="1"/>
</dbReference>
<reference evidence="4" key="1">
    <citation type="submission" date="2013-08" db="EMBL/GenBank/DDBJ databases">
        <authorList>
            <person name="Mendez C."/>
            <person name="Richter M."/>
            <person name="Ferrer M."/>
            <person name="Sanchez J."/>
        </authorList>
    </citation>
    <scope>NUCLEOTIDE SEQUENCE</scope>
</reference>
<feature type="non-terminal residue" evidence="4">
    <location>
        <position position="1"/>
    </location>
</feature>
<protein>
    <submittedName>
        <fullName evidence="4">Pyruvate flavodoxin/ferredoxin oxidoreductase domain protein</fullName>
    </submittedName>
</protein>
<dbReference type="GO" id="GO:0016491">
    <property type="term" value="F:oxidoreductase activity"/>
    <property type="evidence" value="ECO:0007669"/>
    <property type="project" value="UniProtKB-KW"/>
</dbReference>
<dbReference type="EMBL" id="AUZY01010499">
    <property type="protein sequence ID" value="EQD38450.1"/>
    <property type="molecule type" value="Genomic_DNA"/>
</dbReference>
<evidence type="ECO:0000256" key="1">
    <source>
        <dbReference type="ARBA" id="ARBA00023002"/>
    </source>
</evidence>
<keyword evidence="1" id="KW-0560">Oxidoreductase</keyword>
<organism evidence="4">
    <name type="scientific">mine drainage metagenome</name>
    <dbReference type="NCBI Taxonomy" id="410659"/>
    <lineage>
        <taxon>unclassified sequences</taxon>
        <taxon>metagenomes</taxon>
        <taxon>ecological metagenomes</taxon>
    </lineage>
</organism>
<reference evidence="4" key="2">
    <citation type="journal article" date="2014" name="ISME J.">
        <title>Microbial stratification in low pH oxic and suboxic macroscopic growths along an acid mine drainage.</title>
        <authorList>
            <person name="Mendez-Garcia C."/>
            <person name="Mesa V."/>
            <person name="Sprenger R.R."/>
            <person name="Richter M."/>
            <person name="Diez M.S."/>
            <person name="Solano J."/>
            <person name="Bargiela R."/>
            <person name="Golyshina O.V."/>
            <person name="Manteca A."/>
            <person name="Ramos J.L."/>
            <person name="Gallego J.R."/>
            <person name="Llorente I."/>
            <person name="Martins Dos Santos V.A."/>
            <person name="Jensen O.N."/>
            <person name="Pelaez A.I."/>
            <person name="Sanchez J."/>
            <person name="Ferrer M."/>
        </authorList>
    </citation>
    <scope>NUCLEOTIDE SEQUENCE</scope>
</reference>
<accession>T1A9D7</accession>